<comment type="caution">
    <text evidence="2">The sequence shown here is derived from an EMBL/GenBank/DDBJ whole genome shotgun (WGS) entry which is preliminary data.</text>
</comment>
<sequence>MRPRPGRKKVAYVWYHYDLLTGMPACRTLVDRVSGNPVPDHSLYPSDLRDDPANKAGKPPPRPGGGFLMHLGRTLRPPEPSGHPSPQATRPNDTALVQIARLLNDVPVRPASYIMLPPA</sequence>
<name>A0ABP7AG89_9ACTN</name>
<accession>A0ABP7AG89</accession>
<reference evidence="3" key="1">
    <citation type="journal article" date="2019" name="Int. J. Syst. Evol. Microbiol.">
        <title>The Global Catalogue of Microorganisms (GCM) 10K type strain sequencing project: providing services to taxonomists for standard genome sequencing and annotation.</title>
        <authorList>
            <consortium name="The Broad Institute Genomics Platform"/>
            <consortium name="The Broad Institute Genome Sequencing Center for Infectious Disease"/>
            <person name="Wu L."/>
            <person name="Ma J."/>
        </authorList>
    </citation>
    <scope>NUCLEOTIDE SEQUENCE [LARGE SCALE GENOMIC DNA]</scope>
    <source>
        <strain evidence="3">JCM 16902</strain>
    </source>
</reference>
<protein>
    <submittedName>
        <fullName evidence="2">Uncharacterized protein</fullName>
    </submittedName>
</protein>
<dbReference type="Proteomes" id="UP001501074">
    <property type="component" value="Unassembled WGS sequence"/>
</dbReference>
<keyword evidence="3" id="KW-1185">Reference proteome</keyword>
<evidence type="ECO:0000256" key="1">
    <source>
        <dbReference type="SAM" id="MobiDB-lite"/>
    </source>
</evidence>
<evidence type="ECO:0000313" key="2">
    <source>
        <dbReference type="EMBL" id="GAA3631533.1"/>
    </source>
</evidence>
<evidence type="ECO:0000313" key="3">
    <source>
        <dbReference type="Proteomes" id="UP001501074"/>
    </source>
</evidence>
<proteinExistence type="predicted"/>
<gene>
    <name evidence="2" type="ORF">GCM10022223_57020</name>
</gene>
<feature type="region of interest" description="Disordered" evidence="1">
    <location>
        <begin position="32"/>
        <end position="94"/>
    </location>
</feature>
<dbReference type="EMBL" id="BAAAZO010000011">
    <property type="protein sequence ID" value="GAA3631533.1"/>
    <property type="molecule type" value="Genomic_DNA"/>
</dbReference>
<organism evidence="2 3">
    <name type="scientific">Kineosporia mesophila</name>
    <dbReference type="NCBI Taxonomy" id="566012"/>
    <lineage>
        <taxon>Bacteria</taxon>
        <taxon>Bacillati</taxon>
        <taxon>Actinomycetota</taxon>
        <taxon>Actinomycetes</taxon>
        <taxon>Kineosporiales</taxon>
        <taxon>Kineosporiaceae</taxon>
        <taxon>Kineosporia</taxon>
    </lineage>
</organism>